<evidence type="ECO:0000256" key="7">
    <source>
        <dbReference type="HAMAP-Rule" id="MF_01147"/>
    </source>
</evidence>
<dbReference type="PANTHER" id="PTHR30589:SF0">
    <property type="entry name" value="PHOSPHATIDYLGLYCEROL--PROLIPOPROTEIN DIACYLGLYCERYL TRANSFERASE"/>
    <property type="match status" value="1"/>
</dbReference>
<name>A0ABV3TE94_9GAMM</name>
<gene>
    <name evidence="7 8" type="primary">lgt</name>
    <name evidence="8" type="ORF">V6X73_06825</name>
</gene>
<dbReference type="HAMAP" id="MF_01147">
    <property type="entry name" value="Lgt"/>
    <property type="match status" value="1"/>
</dbReference>
<evidence type="ECO:0000256" key="5">
    <source>
        <dbReference type="ARBA" id="ARBA00022989"/>
    </source>
</evidence>
<feature type="transmembrane region" description="Helical" evidence="7">
    <location>
        <begin position="228"/>
        <end position="254"/>
    </location>
</feature>
<dbReference type="InterPro" id="IPR001640">
    <property type="entry name" value="Lgt"/>
</dbReference>
<proteinExistence type="inferred from homology"/>
<protein>
    <recommendedName>
        <fullName evidence="7">Phosphatidylglycerol--prolipoprotein diacylglyceryl transferase</fullName>
        <ecNumber evidence="7">2.5.1.145</ecNumber>
    </recommendedName>
</protein>
<comment type="similarity">
    <text evidence="1 7">Belongs to the Lgt family.</text>
</comment>
<evidence type="ECO:0000313" key="9">
    <source>
        <dbReference type="Proteomes" id="UP001556709"/>
    </source>
</evidence>
<feature type="transmembrane region" description="Helical" evidence="7">
    <location>
        <begin position="19"/>
        <end position="36"/>
    </location>
</feature>
<comment type="catalytic activity">
    <reaction evidence="7">
        <text>L-cysteinyl-[prolipoprotein] + a 1,2-diacyl-sn-glycero-3-phospho-(1'-sn-glycerol) = an S-1,2-diacyl-sn-glyceryl-L-cysteinyl-[prolipoprotein] + sn-glycerol 1-phosphate + H(+)</text>
        <dbReference type="Rhea" id="RHEA:56712"/>
        <dbReference type="Rhea" id="RHEA-COMP:14679"/>
        <dbReference type="Rhea" id="RHEA-COMP:14680"/>
        <dbReference type="ChEBI" id="CHEBI:15378"/>
        <dbReference type="ChEBI" id="CHEBI:29950"/>
        <dbReference type="ChEBI" id="CHEBI:57685"/>
        <dbReference type="ChEBI" id="CHEBI:64716"/>
        <dbReference type="ChEBI" id="CHEBI:140658"/>
        <dbReference type="EC" id="2.5.1.145"/>
    </reaction>
</comment>
<dbReference type="Pfam" id="PF01790">
    <property type="entry name" value="LGT"/>
    <property type="match status" value="1"/>
</dbReference>
<evidence type="ECO:0000256" key="1">
    <source>
        <dbReference type="ARBA" id="ARBA00007150"/>
    </source>
</evidence>
<dbReference type="Proteomes" id="UP001556709">
    <property type="component" value="Unassembled WGS sequence"/>
</dbReference>
<accession>A0ABV3TE94</accession>
<evidence type="ECO:0000256" key="4">
    <source>
        <dbReference type="ARBA" id="ARBA00022692"/>
    </source>
</evidence>
<keyword evidence="4 7" id="KW-0812">Transmembrane</keyword>
<organism evidence="8 9">
    <name type="scientific">Spiribacter pallidus</name>
    <dbReference type="NCBI Taxonomy" id="1987936"/>
    <lineage>
        <taxon>Bacteria</taxon>
        <taxon>Pseudomonadati</taxon>
        <taxon>Pseudomonadota</taxon>
        <taxon>Gammaproteobacteria</taxon>
        <taxon>Chromatiales</taxon>
        <taxon>Ectothiorhodospiraceae</taxon>
        <taxon>Spiribacter</taxon>
    </lineage>
</organism>
<keyword evidence="6 7" id="KW-0472">Membrane</keyword>
<evidence type="ECO:0000313" key="8">
    <source>
        <dbReference type="EMBL" id="MEX0469433.1"/>
    </source>
</evidence>
<dbReference type="PANTHER" id="PTHR30589">
    <property type="entry name" value="PROLIPOPROTEIN DIACYLGLYCERYL TRANSFERASE"/>
    <property type="match status" value="1"/>
</dbReference>
<evidence type="ECO:0000256" key="6">
    <source>
        <dbReference type="ARBA" id="ARBA00023136"/>
    </source>
</evidence>
<evidence type="ECO:0000256" key="2">
    <source>
        <dbReference type="ARBA" id="ARBA00022475"/>
    </source>
</evidence>
<comment type="caution">
    <text evidence="8">The sequence shown here is derived from an EMBL/GenBank/DDBJ whole genome shotgun (WGS) entry which is preliminary data.</text>
</comment>
<dbReference type="PROSITE" id="PS01311">
    <property type="entry name" value="LGT"/>
    <property type="match status" value="1"/>
</dbReference>
<evidence type="ECO:0000256" key="3">
    <source>
        <dbReference type="ARBA" id="ARBA00022679"/>
    </source>
</evidence>
<dbReference type="EC" id="2.5.1.145" evidence="7"/>
<comment type="pathway">
    <text evidence="7">Protein modification; lipoprotein biosynthesis (diacylglyceryl transfer).</text>
</comment>
<sequence length="261" mass="28462">MLQYPAIDPVAISIGPLDIHWYGVMYAIGFGLAWWLGRLRARRPDTPVGPAQMDDLLLYGAIGVVLGGRIGYILFYAADAWLADPLSLLRVWEGGMSFHGGLLGVIVAMALYARRHRIPALALGDFIAPLVPPGLAAGRLGNFINGELWGAPTQLPWGMVYPPLGPEPRHPSQLYEMALEGLVLFALLWWFSRRPRPAGAVTGFFLIGYGLARFAVEFVRLPDAHLGYLLAGMTMGQLLSLPMIAIGVMLIAAARRQTPSY</sequence>
<comment type="subcellular location">
    <subcellularLocation>
        <location evidence="7">Cell membrane</location>
        <topology evidence="7">Multi-pass membrane protein</topology>
    </subcellularLocation>
</comment>
<reference evidence="8 9" key="1">
    <citation type="submission" date="2024-02" db="EMBL/GenBank/DDBJ databases">
        <title>New especies of Spiribacter isolated from saline water.</title>
        <authorList>
            <person name="Leon M.J."/>
            <person name="De La Haba R."/>
            <person name="Sanchez-Porro C."/>
            <person name="Ventosa A."/>
        </authorList>
    </citation>
    <scope>NUCLEOTIDE SEQUENCE [LARGE SCALE GENOMIC DNA]</scope>
    <source>
        <strain evidence="9">ag22IC6-390</strain>
    </source>
</reference>
<keyword evidence="3 7" id="KW-0808">Transferase</keyword>
<dbReference type="RefSeq" id="WP_367959251.1">
    <property type="nucleotide sequence ID" value="NZ_JBAKFK010000003.1"/>
</dbReference>
<keyword evidence="9" id="KW-1185">Reference proteome</keyword>
<dbReference type="EMBL" id="JBAKFM010000003">
    <property type="protein sequence ID" value="MEX0469433.1"/>
    <property type="molecule type" value="Genomic_DNA"/>
</dbReference>
<feature type="binding site" evidence="7">
    <location>
        <position position="139"/>
    </location>
    <ligand>
        <name>a 1,2-diacyl-sn-glycero-3-phospho-(1'-sn-glycerol)</name>
        <dbReference type="ChEBI" id="CHEBI:64716"/>
    </ligand>
</feature>
<dbReference type="GO" id="GO:0008961">
    <property type="term" value="F:phosphatidylglycerol-prolipoprotein diacylglyceryl transferase activity"/>
    <property type="evidence" value="ECO:0007669"/>
    <property type="project" value="UniProtKB-EC"/>
</dbReference>
<feature type="transmembrane region" description="Helical" evidence="7">
    <location>
        <begin position="56"/>
        <end position="76"/>
    </location>
</feature>
<comment type="function">
    <text evidence="7">Catalyzes the transfer of the diacylglyceryl group from phosphatidylglycerol to the sulfhydryl group of the N-terminal cysteine of a prolipoprotein, the first step in the formation of mature lipoproteins.</text>
</comment>
<dbReference type="NCBIfam" id="TIGR00544">
    <property type="entry name" value="lgt"/>
    <property type="match status" value="1"/>
</dbReference>
<keyword evidence="2 7" id="KW-1003">Cell membrane</keyword>
<keyword evidence="5 7" id="KW-1133">Transmembrane helix</keyword>
<feature type="transmembrane region" description="Helical" evidence="7">
    <location>
        <begin position="174"/>
        <end position="192"/>
    </location>
</feature>
<feature type="transmembrane region" description="Helical" evidence="7">
    <location>
        <begin position="198"/>
        <end position="216"/>
    </location>
</feature>
<feature type="transmembrane region" description="Helical" evidence="7">
    <location>
        <begin position="96"/>
        <end position="113"/>
    </location>
</feature>